<reference evidence="2 3" key="1">
    <citation type="submission" date="2014-04" db="EMBL/GenBank/DDBJ databases">
        <title>Evolutionary Origins and Diversification of the Mycorrhizal Mutualists.</title>
        <authorList>
            <consortium name="DOE Joint Genome Institute"/>
            <consortium name="Mycorrhizal Genomics Consortium"/>
            <person name="Kohler A."/>
            <person name="Kuo A."/>
            <person name="Nagy L.G."/>
            <person name="Floudas D."/>
            <person name="Copeland A."/>
            <person name="Barry K.W."/>
            <person name="Cichocki N."/>
            <person name="Veneault-Fourrey C."/>
            <person name="LaButti K."/>
            <person name="Lindquist E.A."/>
            <person name="Lipzen A."/>
            <person name="Lundell T."/>
            <person name="Morin E."/>
            <person name="Murat C."/>
            <person name="Riley R."/>
            <person name="Ohm R."/>
            <person name="Sun H."/>
            <person name="Tunlid A."/>
            <person name="Henrissat B."/>
            <person name="Grigoriev I.V."/>
            <person name="Hibbett D.S."/>
            <person name="Martin F."/>
        </authorList>
    </citation>
    <scope>NUCLEOTIDE SEQUENCE [LARGE SCALE GENOMIC DNA]</scope>
    <source>
        <strain evidence="2 3">MD-312</strain>
    </source>
</reference>
<dbReference type="EMBL" id="KN839882">
    <property type="protein sequence ID" value="KIJ59720.1"/>
    <property type="molecule type" value="Genomic_DNA"/>
</dbReference>
<dbReference type="AlphaFoldDB" id="A0A0C9VPX5"/>
<organism evidence="2 3">
    <name type="scientific">Hydnomerulius pinastri MD-312</name>
    <dbReference type="NCBI Taxonomy" id="994086"/>
    <lineage>
        <taxon>Eukaryota</taxon>
        <taxon>Fungi</taxon>
        <taxon>Dikarya</taxon>
        <taxon>Basidiomycota</taxon>
        <taxon>Agaricomycotina</taxon>
        <taxon>Agaricomycetes</taxon>
        <taxon>Agaricomycetidae</taxon>
        <taxon>Boletales</taxon>
        <taxon>Boletales incertae sedis</taxon>
        <taxon>Leucogyrophana</taxon>
    </lineage>
</organism>
<name>A0A0C9VPX5_9AGAM</name>
<sequence length="99" mass="11034">MRELASQHSSTPSAILSGHGPPQSRPRRACGTCQKEFPSTRHTPRRTANLRKEGRARCTRDPLVATPIPPTSQKRRRRAAITLHAPKKKHDARSRPSPS</sequence>
<feature type="compositionally biased region" description="Basic and acidic residues" evidence="1">
    <location>
        <begin position="50"/>
        <end position="60"/>
    </location>
</feature>
<accession>A0A0C9VPX5</accession>
<dbReference type="HOGENOM" id="CLU_2320710_0_0_1"/>
<feature type="compositionally biased region" description="Polar residues" evidence="1">
    <location>
        <begin position="1"/>
        <end position="14"/>
    </location>
</feature>
<keyword evidence="3" id="KW-1185">Reference proteome</keyword>
<evidence type="ECO:0000313" key="2">
    <source>
        <dbReference type="EMBL" id="KIJ59720.1"/>
    </source>
</evidence>
<dbReference type="Proteomes" id="UP000053820">
    <property type="component" value="Unassembled WGS sequence"/>
</dbReference>
<gene>
    <name evidence="2" type="ORF">HYDPIDRAFT_118220</name>
</gene>
<evidence type="ECO:0000256" key="1">
    <source>
        <dbReference type="SAM" id="MobiDB-lite"/>
    </source>
</evidence>
<evidence type="ECO:0000313" key="3">
    <source>
        <dbReference type="Proteomes" id="UP000053820"/>
    </source>
</evidence>
<feature type="region of interest" description="Disordered" evidence="1">
    <location>
        <begin position="1"/>
        <end position="99"/>
    </location>
</feature>
<proteinExistence type="predicted"/>
<protein>
    <submittedName>
        <fullName evidence="2">Uncharacterized protein</fullName>
    </submittedName>
</protein>
<feature type="compositionally biased region" description="Basic residues" evidence="1">
    <location>
        <begin position="73"/>
        <end position="92"/>
    </location>
</feature>